<keyword evidence="2" id="KW-0175">Coiled coil</keyword>
<feature type="domain" description="Bacillithiol biosynthesis BshC N-terminal Rossmann-like" evidence="3">
    <location>
        <begin position="7"/>
        <end position="375"/>
    </location>
</feature>
<feature type="coiled-coil region" evidence="2">
    <location>
        <begin position="454"/>
        <end position="489"/>
    </location>
</feature>
<keyword evidence="1" id="KW-0436">Ligase</keyword>
<dbReference type="EMBL" id="CACVAQ010000311">
    <property type="protein sequence ID" value="CAA6822239.1"/>
    <property type="molecule type" value="Genomic_DNA"/>
</dbReference>
<evidence type="ECO:0000259" key="4">
    <source>
        <dbReference type="Pfam" id="PF24850"/>
    </source>
</evidence>
<dbReference type="Pfam" id="PF10079">
    <property type="entry name" value="Rossmann-like_BshC"/>
    <property type="match status" value="1"/>
</dbReference>
<protein>
    <recommendedName>
        <fullName evidence="6">Bacillithiol biosynthesis cysteine-adding enzyme BshC</fullName>
    </recommendedName>
</protein>
<proteinExistence type="inferred from homology"/>
<feature type="domain" description="Bacillithiol biosynthesis BshC C-terminal coiled-coil" evidence="4">
    <location>
        <begin position="379"/>
        <end position="533"/>
    </location>
</feature>
<reference evidence="5" key="1">
    <citation type="submission" date="2020-01" db="EMBL/GenBank/DDBJ databases">
        <authorList>
            <person name="Meier V. D."/>
            <person name="Meier V D."/>
        </authorList>
    </citation>
    <scope>NUCLEOTIDE SEQUENCE</scope>
    <source>
        <strain evidence="5">HLG_WM_MAG_10</strain>
    </source>
</reference>
<dbReference type="PIRSF" id="PIRSF012535">
    <property type="entry name" value="UCP012535"/>
    <property type="match status" value="1"/>
</dbReference>
<evidence type="ECO:0000259" key="3">
    <source>
        <dbReference type="Pfam" id="PF10079"/>
    </source>
</evidence>
<dbReference type="Pfam" id="PF24850">
    <property type="entry name" value="CC_BshC"/>
    <property type="match status" value="1"/>
</dbReference>
<feature type="non-terminal residue" evidence="5">
    <location>
        <position position="1"/>
    </location>
</feature>
<dbReference type="GO" id="GO:0016874">
    <property type="term" value="F:ligase activity"/>
    <property type="evidence" value="ECO:0007669"/>
    <property type="project" value="UniProtKB-KW"/>
</dbReference>
<accession>A0A6S6U6A5</accession>
<dbReference type="NCBIfam" id="TIGR03998">
    <property type="entry name" value="thiol_BshC"/>
    <property type="match status" value="1"/>
</dbReference>
<name>A0A6S6U6A5_9BACT</name>
<dbReference type="AlphaFoldDB" id="A0A6S6U6A5"/>
<dbReference type="InterPro" id="IPR011199">
    <property type="entry name" value="Bacillithiol_biosynth_BshC"/>
</dbReference>
<evidence type="ECO:0000256" key="2">
    <source>
        <dbReference type="SAM" id="Coils"/>
    </source>
</evidence>
<gene>
    <name evidence="5" type="ORF">HELGO_WM46279</name>
</gene>
<dbReference type="InterPro" id="IPR055399">
    <property type="entry name" value="CC_BshC"/>
</dbReference>
<evidence type="ECO:0008006" key="6">
    <source>
        <dbReference type="Google" id="ProtNLM"/>
    </source>
</evidence>
<dbReference type="InterPro" id="IPR055398">
    <property type="entry name" value="Rossmann-like_BshC"/>
</dbReference>
<organism evidence="5">
    <name type="scientific">uncultured Aureispira sp</name>
    <dbReference type="NCBI Taxonomy" id="1331704"/>
    <lineage>
        <taxon>Bacteria</taxon>
        <taxon>Pseudomonadati</taxon>
        <taxon>Bacteroidota</taxon>
        <taxon>Saprospiria</taxon>
        <taxon>Saprospirales</taxon>
        <taxon>Saprospiraceae</taxon>
        <taxon>Aureispira</taxon>
        <taxon>environmental samples</taxon>
    </lineage>
</organism>
<evidence type="ECO:0000256" key="1">
    <source>
        <dbReference type="ARBA" id="ARBA00022598"/>
    </source>
</evidence>
<evidence type="ECO:0000313" key="5">
    <source>
        <dbReference type="EMBL" id="CAA6822239.1"/>
    </source>
</evidence>
<dbReference type="HAMAP" id="MF_01867">
    <property type="entry name" value="BshC"/>
    <property type="match status" value="1"/>
</dbReference>
<sequence>KIRLKMNITTFDFKDIPQFSDTDKAYTLGDKSLRPFYEHEVSLEAFERVIAQKNFEGTKRQILVEELERQYKGVAASQATLDNIQQLKEANCYTIITAHQPNLFTGPLYSIYKIISTINLVEKLRKHYPEQAFVPIFWTGGEDHDFEEVNHLNLFGKRITWEDQQGGSVGAYSVDSLRSVLDQTKAVLGNGEHGKLAAEKLEAFYGNASTYSEAVKHFLNWIFGRYGLVIANAGTAGFKRQMIPLFKDELLNQSSKKIIAQTIQDLEAAGYQQQAHARDINLFYLSPNKRSRIVKEGNQYEVLDTNLRFSEAEILEDLATNPQNFSPNVVLRPLFQETIFPNLGYIGGGGEIAYWLERKTQFEHYQVPFPMLIRRCSVLWIPKGMTKLMAKLNLRAKQLFEDPHQLSKQYVLDNTEEALSLQDELTALNTVFEQIMTKAKRVDPALEPGVLGQQKQMQKAVEKVEQRLLRSEKKKNETSLQQIQKLKDTLFPKNGLQERSDNFLGFYSRYGNVFLDTLKANLDVLDKKMLVIEDE</sequence>